<feature type="compositionally biased region" description="Basic and acidic residues" evidence="6">
    <location>
        <begin position="445"/>
        <end position="468"/>
    </location>
</feature>
<reference evidence="9" key="3">
    <citation type="submission" date="2025-09" db="UniProtKB">
        <authorList>
            <consortium name="Ensembl"/>
        </authorList>
    </citation>
    <scope>IDENTIFICATION</scope>
</reference>
<evidence type="ECO:0000256" key="3">
    <source>
        <dbReference type="ARBA" id="ARBA00022553"/>
    </source>
</evidence>
<dbReference type="PROSITE" id="PS50004">
    <property type="entry name" value="C2"/>
    <property type="match status" value="1"/>
</dbReference>
<evidence type="ECO:0000259" key="7">
    <source>
        <dbReference type="PROSITE" id="PS50004"/>
    </source>
</evidence>
<dbReference type="GO" id="GO:0030141">
    <property type="term" value="C:secretory granule"/>
    <property type="evidence" value="ECO:0007669"/>
    <property type="project" value="TreeGrafter"/>
</dbReference>
<feature type="compositionally biased region" description="Basic and acidic residues" evidence="6">
    <location>
        <begin position="1532"/>
        <end position="1541"/>
    </location>
</feature>
<evidence type="ECO:0000256" key="2">
    <source>
        <dbReference type="ARBA" id="ARBA00022448"/>
    </source>
</evidence>
<feature type="compositionally biased region" description="Basic and acidic residues" evidence="6">
    <location>
        <begin position="490"/>
        <end position="501"/>
    </location>
</feature>
<keyword evidence="4" id="KW-0967">Endosome</keyword>
<feature type="region of interest" description="Disordered" evidence="6">
    <location>
        <begin position="205"/>
        <end position="227"/>
    </location>
</feature>
<dbReference type="OMA" id="HTQQNPF"/>
<dbReference type="SMART" id="SM00239">
    <property type="entry name" value="C2"/>
    <property type="match status" value="1"/>
</dbReference>
<dbReference type="GO" id="GO:0031267">
    <property type="term" value="F:small GTPase binding"/>
    <property type="evidence" value="ECO:0007669"/>
    <property type="project" value="InterPro"/>
</dbReference>
<dbReference type="GO" id="GO:0015031">
    <property type="term" value="P:protein transport"/>
    <property type="evidence" value="ECO:0007669"/>
    <property type="project" value="UniProtKB-KW"/>
</dbReference>
<evidence type="ECO:0000313" key="10">
    <source>
        <dbReference type="Proteomes" id="UP001501920"/>
    </source>
</evidence>
<evidence type="ECO:0000256" key="5">
    <source>
        <dbReference type="ARBA" id="ARBA00022927"/>
    </source>
</evidence>
<dbReference type="SUPFAM" id="SSF144270">
    <property type="entry name" value="Eferin C-derminal domain-like"/>
    <property type="match status" value="1"/>
</dbReference>
<dbReference type="InterPro" id="IPR000008">
    <property type="entry name" value="C2_dom"/>
</dbReference>
<name>A0A3B4CPP4_PYGNA</name>
<keyword evidence="5" id="KW-0653">Protein transport</keyword>
<evidence type="ECO:0008006" key="11">
    <source>
        <dbReference type="Google" id="ProtNLM"/>
    </source>
</evidence>
<dbReference type="Gene3D" id="2.60.40.150">
    <property type="entry name" value="C2 domain"/>
    <property type="match status" value="1"/>
</dbReference>
<feature type="region of interest" description="Disordered" evidence="6">
    <location>
        <begin position="482"/>
        <end position="586"/>
    </location>
</feature>
<dbReference type="PROSITE" id="PS51511">
    <property type="entry name" value="FIP_RBD"/>
    <property type="match status" value="1"/>
</dbReference>
<feature type="region of interest" description="Disordered" evidence="6">
    <location>
        <begin position="348"/>
        <end position="468"/>
    </location>
</feature>
<feature type="domain" description="FIP-RBD" evidence="8">
    <location>
        <begin position="1584"/>
        <end position="1646"/>
    </location>
</feature>
<feature type="compositionally biased region" description="Low complexity" evidence="6">
    <location>
        <begin position="248"/>
        <end position="290"/>
    </location>
</feature>
<feature type="compositionally biased region" description="Low complexity" evidence="6">
    <location>
        <begin position="360"/>
        <end position="380"/>
    </location>
</feature>
<feature type="region of interest" description="Disordered" evidence="6">
    <location>
        <begin position="1503"/>
        <end position="1541"/>
    </location>
</feature>
<evidence type="ECO:0000256" key="1">
    <source>
        <dbReference type="ARBA" id="ARBA00004172"/>
    </source>
</evidence>
<feature type="compositionally biased region" description="Polar residues" evidence="6">
    <location>
        <begin position="348"/>
        <end position="357"/>
    </location>
</feature>
<dbReference type="GO" id="GO:0045055">
    <property type="term" value="P:regulated exocytosis"/>
    <property type="evidence" value="ECO:0007669"/>
    <property type="project" value="TreeGrafter"/>
</dbReference>
<keyword evidence="10" id="KW-1185">Reference proteome</keyword>
<feature type="compositionally biased region" description="Polar residues" evidence="6">
    <location>
        <begin position="434"/>
        <end position="444"/>
    </location>
</feature>
<feature type="compositionally biased region" description="Acidic residues" evidence="6">
    <location>
        <begin position="215"/>
        <end position="225"/>
    </location>
</feature>
<dbReference type="OrthoDB" id="8956628at2759"/>
<evidence type="ECO:0000256" key="4">
    <source>
        <dbReference type="ARBA" id="ARBA00022753"/>
    </source>
</evidence>
<dbReference type="GeneID" id="108441747"/>
<sequence>MCSVNAADEEQRWVPTHVQVLVIRARGLRAKGKHGTSDAYTVIQLGKEKYSTCVMEKSTEPEWGEECSFELQPGALEGGGREACAPGSCDLTLTVMHRALIGLDVFLGQAVIPLDKAFHQRKCMKNEWHKLHSKTGKKEKERGELQVTVQFTRHNLTASMYDLSMKDKPRSAFGKLRERIRAKKRGGDEESSSAIVPGGYGALARMRGRLPSDGGGEEDYEDDEGGELRRSKMRSFFLRGRLRKSSDTRSSTSLGSESSESSSRGGSLSPTAGISVVVSDLSNSPSNSSNLTADNSPEHTVAPSPQVSPVKHVFDEPCDFSIPVPRSLTNNNDTPILLPSVCVNGNPVETSPLTHQPPSLILQQPKPQTQQEPTKTPLQKSSPEKTKLTQAQTAKLPEPKPQPSAEPQSQLPKVESKPRSEHQLTTLGLLKRGSTLSLSLQNISRRGEEHKGGGPIDGRRWSFDKPGEEEKAAIAAALEHAGLVSDEPEVDKTISETEVQSKKKRGLFSHGRGNESAGKGSETGHGQPPTEGKHRGWFSSKDSKPSQLVAPLADSSSSATMPPSPLTPTDPSQGMTHQHTNPFTSPPFLSSANPFFSLLKQNPFFQELCTYNPITDLPSLFSPSPWEPEAHLSSTRNLTLVPALANAGNTNEYPADRASDMTTDSNKTDLLDNHCVNPTISRSEKDSDWDNFISDGLKPSEHLKIETLTNNLPPALIEPPSPKPPCVVNVLTVSNKGAALGSNTSPACTLIIDHLKPSNILPHPSGSETCFNVFISDLDSVVPEAPLSDFDSSLPQNSSIEFSELNALACPYPAILGCSVNQDKAIAVSGTELLSFESQISSLCSTSSSVLSEAFVIPEVLALGCKSLDPQGLTVDIKADHEMVNNLSSKMLTDEDADKSVETLTTSVPSCKHFSSGDTLEPTIITLGTSDKNLDLQLSKPSQTGMSSFKSDDRGKTDERDVELKESANKDRPHLNDSLLAHTAADPLELSFTSGTIDCVLKTRVVMEEKDAVGKQVCVSLNRSEVSFVGAGSLIDNLDVILTSPGVSGNVPWIKEEICDWQPDPSKDDFKVDVFSGTHSGHPEVEILHNGRQTLSVGCHHPLSKNVSMKAEPAALNLNAALPPVSMLLHSLYTSADSEQYLTCRSQHNLNSLSEPLEPKTKHDPFQEAKPKCVSSQEVLPIIALAQRSMPEIQYDQKRTELFQEPKNVEMFSQYNASNPPVFHIFTPKSDPSKNDLVDCHTIEEAPMDSNTNEAVLKCHPPVDVMLNHGLLQEETLSKVDTSQRTMAAPDEELLKLDLQTCLLDNKSYTRAIQDHRVSQDFCQLAKNICGSDLSSEPTFSITQDLVKTDLLLENIFVPDNTAAHTANTNPLEHPVPVEPCADMVFCPYYTETSNSSKNTKAASTDVPNMKPYLDSLRCWPDTVEPLPEPTSQDRPTLPSGRDVYSNFSLSLLDLSPLASSTPQMAVSTNAFPLFPFPVTPFTPANSSPSIVLAAASIQPTQHVSHTPFSQETHQVPTHLSSPHPVKPLTPPDDKKSEGRSVLEKLKSTIHPGRGHHGDQDAEKKPLVEGGGSYYHLNHSELVSLLVQRDAVLQQEREEYERRRVLLEKREVEIRKMKFLIRDLEDYIDTLLVRIMEQTPSLLQVRSKMK</sequence>
<dbReference type="STRING" id="42514.ENSPNAP00000012761"/>
<dbReference type="GO" id="GO:0045335">
    <property type="term" value="C:phagocytic vesicle"/>
    <property type="evidence" value="ECO:0007669"/>
    <property type="project" value="TreeGrafter"/>
</dbReference>
<dbReference type="GeneTree" id="ENSGT00940000158783"/>
<dbReference type="Gene3D" id="1.20.5.2440">
    <property type="match status" value="1"/>
</dbReference>
<keyword evidence="2" id="KW-0813">Transport</keyword>
<keyword evidence="3" id="KW-0597">Phosphoprotein</keyword>
<feature type="domain" description="C2" evidence="7">
    <location>
        <begin position="1"/>
        <end position="129"/>
    </location>
</feature>
<dbReference type="Pfam" id="PF00168">
    <property type="entry name" value="C2"/>
    <property type="match status" value="1"/>
</dbReference>
<dbReference type="GO" id="GO:0055037">
    <property type="term" value="C:recycling endosome"/>
    <property type="evidence" value="ECO:0007669"/>
    <property type="project" value="UniProtKB-SubCell"/>
</dbReference>
<dbReference type="InterPro" id="IPR035892">
    <property type="entry name" value="C2_domain_sf"/>
</dbReference>
<feature type="compositionally biased region" description="Polar residues" evidence="6">
    <location>
        <begin position="569"/>
        <end position="586"/>
    </location>
</feature>
<comment type="subcellular location">
    <subcellularLocation>
        <location evidence="1">Recycling endosome</location>
    </subcellularLocation>
</comment>
<accession>A0A3B4CPP4</accession>
<feature type="compositionally biased region" description="Basic and acidic residues" evidence="6">
    <location>
        <begin position="950"/>
        <end position="975"/>
    </location>
</feature>
<dbReference type="PANTHER" id="PTHR15746">
    <property type="entry name" value="RAB11-RELATED"/>
    <property type="match status" value="1"/>
</dbReference>
<evidence type="ECO:0000313" key="9">
    <source>
        <dbReference type="Ensembl" id="ENSPNAP00000012761.1"/>
    </source>
</evidence>
<feature type="compositionally biased region" description="Polar residues" evidence="6">
    <location>
        <begin position="1503"/>
        <end position="1521"/>
    </location>
</feature>
<dbReference type="PANTHER" id="PTHR15746:SF14">
    <property type="entry name" value="RAB11 FAMILY-INTERACTING PROTEIN 5"/>
    <property type="match status" value="1"/>
</dbReference>
<feature type="region of interest" description="Disordered" evidence="6">
    <location>
        <begin position="239"/>
        <end position="310"/>
    </location>
</feature>
<feature type="region of interest" description="Disordered" evidence="6">
    <location>
        <begin position="938"/>
        <end position="976"/>
    </location>
</feature>
<evidence type="ECO:0000259" key="8">
    <source>
        <dbReference type="PROSITE" id="PS51511"/>
    </source>
</evidence>
<proteinExistence type="predicted"/>
<evidence type="ECO:0000256" key="6">
    <source>
        <dbReference type="SAM" id="MobiDB-lite"/>
    </source>
</evidence>
<dbReference type="Ensembl" id="ENSPNAT00000020122.2">
    <property type="protein sequence ID" value="ENSPNAP00000012761.1"/>
    <property type="gene ID" value="ENSPNAG00000018537.2"/>
</dbReference>
<reference evidence="9 10" key="1">
    <citation type="submission" date="2020-10" db="EMBL/GenBank/DDBJ databases">
        <title>Pygocentrus nattereri (red-bellied piranha) genome, fPygNat1, primary haplotype.</title>
        <authorList>
            <person name="Myers G."/>
            <person name="Meyer A."/>
            <person name="Karagic N."/>
            <person name="Pippel M."/>
            <person name="Winkler S."/>
            <person name="Tracey A."/>
            <person name="Wood J."/>
            <person name="Formenti G."/>
            <person name="Howe K."/>
            <person name="Fedrigo O."/>
            <person name="Jarvis E.D."/>
        </authorList>
    </citation>
    <scope>NUCLEOTIDE SEQUENCE [LARGE SCALE GENOMIC DNA]</scope>
</reference>
<dbReference type="InterPro" id="IPR037245">
    <property type="entry name" value="FIP-RBD_C_sf"/>
</dbReference>
<dbReference type="RefSeq" id="XP_037394585.1">
    <property type="nucleotide sequence ID" value="XM_037538688.1"/>
</dbReference>
<reference evidence="9" key="2">
    <citation type="submission" date="2025-08" db="UniProtKB">
        <authorList>
            <consortium name="Ensembl"/>
        </authorList>
    </citation>
    <scope>IDENTIFICATION</scope>
</reference>
<dbReference type="InterPro" id="IPR037789">
    <property type="entry name" value="FIP_classI"/>
</dbReference>
<dbReference type="InterPro" id="IPR019018">
    <property type="entry name" value="Rab-bd_FIP-RBD"/>
</dbReference>
<dbReference type="GO" id="GO:0005739">
    <property type="term" value="C:mitochondrion"/>
    <property type="evidence" value="ECO:0007669"/>
    <property type="project" value="TreeGrafter"/>
</dbReference>
<feature type="compositionally biased region" description="Polar residues" evidence="6">
    <location>
        <begin position="939"/>
        <end position="949"/>
    </location>
</feature>
<organism evidence="9 10">
    <name type="scientific">Pygocentrus nattereri</name>
    <name type="common">Red-bellied piranha</name>
    <dbReference type="NCBI Taxonomy" id="42514"/>
    <lineage>
        <taxon>Eukaryota</taxon>
        <taxon>Metazoa</taxon>
        <taxon>Chordata</taxon>
        <taxon>Craniata</taxon>
        <taxon>Vertebrata</taxon>
        <taxon>Euteleostomi</taxon>
        <taxon>Actinopterygii</taxon>
        <taxon>Neopterygii</taxon>
        <taxon>Teleostei</taxon>
        <taxon>Ostariophysi</taxon>
        <taxon>Characiformes</taxon>
        <taxon>Characoidei</taxon>
        <taxon>Pygocentrus</taxon>
    </lineage>
</organism>
<dbReference type="Pfam" id="PF09457">
    <property type="entry name" value="RBD-FIP"/>
    <property type="match status" value="1"/>
</dbReference>
<dbReference type="GO" id="GO:0005769">
    <property type="term" value="C:early endosome"/>
    <property type="evidence" value="ECO:0007669"/>
    <property type="project" value="TreeGrafter"/>
</dbReference>
<dbReference type="SUPFAM" id="SSF49562">
    <property type="entry name" value="C2 domain (Calcium/lipid-binding domain, CaLB)"/>
    <property type="match status" value="1"/>
</dbReference>
<dbReference type="FunFam" id="2.60.40.150:FF:000070">
    <property type="entry name" value="rab11 family-interacting protein 2 isoform X1"/>
    <property type="match status" value="1"/>
</dbReference>
<dbReference type="Proteomes" id="UP001501920">
    <property type="component" value="Chromosome 5"/>
</dbReference>
<protein>
    <recommendedName>
        <fullName evidence="11">C2 domain-containing protein</fullName>
    </recommendedName>
</protein>
<dbReference type="CTD" id="562719"/>